<keyword evidence="3" id="KW-0221">Differentiation</keyword>
<gene>
    <name evidence="14" type="ORF">MUK42_27960</name>
</gene>
<feature type="compositionally biased region" description="Basic and acidic residues" evidence="12">
    <location>
        <begin position="11"/>
        <end position="21"/>
    </location>
</feature>
<dbReference type="Pfam" id="PF00249">
    <property type="entry name" value="Myb_DNA-binding"/>
    <property type="match status" value="2"/>
</dbReference>
<reference evidence="14" key="1">
    <citation type="submission" date="2022-05" db="EMBL/GenBank/DDBJ databases">
        <title>The Musa troglodytarum L. genome provides insights into the mechanism of non-climacteric behaviour and enrichment of carotenoids.</title>
        <authorList>
            <person name="Wang J."/>
        </authorList>
    </citation>
    <scope>NUCLEOTIDE SEQUENCE</scope>
    <source>
        <tissue evidence="14">Leaf</tissue>
    </source>
</reference>
<dbReference type="OrthoDB" id="2143914at2759"/>
<proteinExistence type="predicted"/>
<evidence type="ECO:0000256" key="4">
    <source>
        <dbReference type="ARBA" id="ARBA00023015"/>
    </source>
</evidence>
<dbReference type="Gene3D" id="1.10.10.60">
    <property type="entry name" value="Homeodomain-like"/>
    <property type="match status" value="2"/>
</dbReference>
<dbReference type="FunFam" id="1.10.10.60:FF:000001">
    <property type="entry name" value="MYB-related transcription factor"/>
    <property type="match status" value="1"/>
</dbReference>
<dbReference type="FunFam" id="1.10.10.60:FF:000119">
    <property type="entry name" value="Transcription factor GAMYB"/>
    <property type="match status" value="1"/>
</dbReference>
<dbReference type="InterPro" id="IPR001005">
    <property type="entry name" value="SANT/Myb"/>
</dbReference>
<evidence type="ECO:0000256" key="2">
    <source>
        <dbReference type="ARBA" id="ARBA00022737"/>
    </source>
</evidence>
<dbReference type="CDD" id="cd00167">
    <property type="entry name" value="SANT"/>
    <property type="match status" value="2"/>
</dbReference>
<dbReference type="AlphaFoldDB" id="A0A9E7F161"/>
<evidence type="ECO:0000256" key="8">
    <source>
        <dbReference type="ARBA" id="ARBA00023163"/>
    </source>
</evidence>
<dbReference type="Proteomes" id="UP001055439">
    <property type="component" value="Chromosome 2"/>
</dbReference>
<evidence type="ECO:0000256" key="7">
    <source>
        <dbReference type="ARBA" id="ARBA00023159"/>
    </source>
</evidence>
<evidence type="ECO:0000256" key="6">
    <source>
        <dbReference type="ARBA" id="ARBA00023125"/>
    </source>
</evidence>
<feature type="domain" description="Myb-like" evidence="13">
    <location>
        <begin position="110"/>
        <end position="158"/>
    </location>
</feature>
<evidence type="ECO:0000256" key="10">
    <source>
        <dbReference type="ARBA" id="ARBA00071221"/>
    </source>
</evidence>
<name>A0A9E7F161_9LILI</name>
<dbReference type="SMART" id="SM00717">
    <property type="entry name" value="SANT"/>
    <property type="match status" value="2"/>
</dbReference>
<accession>A0A9E7F161</accession>
<dbReference type="GO" id="GO:0003677">
    <property type="term" value="F:DNA binding"/>
    <property type="evidence" value="ECO:0007669"/>
    <property type="project" value="UniProtKB-KW"/>
</dbReference>
<feature type="domain" description="Myb-like" evidence="13">
    <location>
        <begin position="57"/>
        <end position="107"/>
    </location>
</feature>
<keyword evidence="2" id="KW-0677">Repeat</keyword>
<feature type="compositionally biased region" description="Pro residues" evidence="12">
    <location>
        <begin position="243"/>
        <end position="253"/>
    </location>
</feature>
<dbReference type="GO" id="GO:0009908">
    <property type="term" value="P:flower development"/>
    <property type="evidence" value="ECO:0007669"/>
    <property type="project" value="UniProtKB-KW"/>
</dbReference>
<evidence type="ECO:0000256" key="11">
    <source>
        <dbReference type="ARBA" id="ARBA00078675"/>
    </source>
</evidence>
<dbReference type="EMBL" id="CP097504">
    <property type="protein sequence ID" value="URD85503.1"/>
    <property type="molecule type" value="Genomic_DNA"/>
</dbReference>
<dbReference type="GO" id="GO:0009555">
    <property type="term" value="P:pollen development"/>
    <property type="evidence" value="ECO:0007669"/>
    <property type="project" value="UniProtKB-ARBA"/>
</dbReference>
<dbReference type="InterPro" id="IPR009057">
    <property type="entry name" value="Homeodomain-like_sf"/>
</dbReference>
<protein>
    <recommendedName>
        <fullName evidence="10">Transcription factor GAMYB</fullName>
    </recommendedName>
    <alternativeName>
        <fullName evidence="11">OsGAMyb</fullName>
    </alternativeName>
</protein>
<sequence>MESFGGAQRKASTEEAMKGEEGGEPSTVEQAVAKGSAVGEGGGGDKKGGGRGGEGLKKGPWTPAEDAILVEHVRRHGEGNWNAVQRHSGLARCGKSCRLRWANHLRPNLKKGSFSPEEELLILRLHAQLGNKWARMAAQLPGRTDNEIKNYWNTRLKRRQRAGLPIYPPEMHDAARLDGHHHHDPPRQVNTTSPVTLRQLAAELPSLQLPPLVDPVAFRPLSGITLSPFPQNPFASQLGHGFPPSPASQPPTPTSLFQPPQQVGLGNYAMNQPPPLSPAFAVKMELPSCQLFSEPVSRSDEPSSCGLLEALLQDTQTIEDMRIAELLELQEANEEGTRWEQLFCDPGNDGEGIKETSQGCSSAKFEGFDCCMGTKIKSEQPGDASLAKDDIATLLDIPASTMSMIPDWCNSDDRDIFNGQSLVMTSDEIGLDIHQLASSLSTGSTEQDWNISLWPWNNMPGIC</sequence>
<evidence type="ECO:0000313" key="14">
    <source>
        <dbReference type="EMBL" id="URD85503.1"/>
    </source>
</evidence>
<feature type="region of interest" description="Disordered" evidence="12">
    <location>
        <begin position="172"/>
        <end position="191"/>
    </location>
</feature>
<evidence type="ECO:0000256" key="9">
    <source>
        <dbReference type="ARBA" id="ARBA00023242"/>
    </source>
</evidence>
<feature type="region of interest" description="Disordered" evidence="12">
    <location>
        <begin position="235"/>
        <end position="259"/>
    </location>
</feature>
<evidence type="ECO:0000259" key="13">
    <source>
        <dbReference type="SMART" id="SM00717"/>
    </source>
</evidence>
<dbReference type="PANTHER" id="PTHR47995">
    <property type="entry name" value="TRANSCRIPTION FACTOR MYB33-RELATED"/>
    <property type="match status" value="1"/>
</dbReference>
<dbReference type="PANTHER" id="PTHR47995:SF18">
    <property type="entry name" value="TRANSCRIPTION FACTOR MYB65"/>
    <property type="match status" value="1"/>
</dbReference>
<keyword evidence="5" id="KW-0287">Flowering</keyword>
<dbReference type="GO" id="GO:0005634">
    <property type="term" value="C:nucleus"/>
    <property type="evidence" value="ECO:0007669"/>
    <property type="project" value="UniProtKB-SubCell"/>
</dbReference>
<feature type="region of interest" description="Disordered" evidence="12">
    <location>
        <begin position="1"/>
        <end position="63"/>
    </location>
</feature>
<keyword evidence="8" id="KW-0804">Transcription</keyword>
<dbReference type="SUPFAM" id="SSF46689">
    <property type="entry name" value="Homeodomain-like"/>
    <property type="match status" value="1"/>
</dbReference>
<keyword evidence="6 14" id="KW-0238">DNA-binding</keyword>
<dbReference type="EMBL" id="CP097504">
    <property type="protein sequence ID" value="URD85504.1"/>
    <property type="molecule type" value="Genomic_DNA"/>
</dbReference>
<evidence type="ECO:0000256" key="3">
    <source>
        <dbReference type="ARBA" id="ARBA00022782"/>
    </source>
</evidence>
<comment type="subcellular location">
    <subcellularLocation>
        <location evidence="1">Nucleus</location>
    </subcellularLocation>
</comment>
<dbReference type="GO" id="GO:0030154">
    <property type="term" value="P:cell differentiation"/>
    <property type="evidence" value="ECO:0007669"/>
    <property type="project" value="UniProtKB-KW"/>
</dbReference>
<evidence type="ECO:0000256" key="5">
    <source>
        <dbReference type="ARBA" id="ARBA00023089"/>
    </source>
</evidence>
<evidence type="ECO:0000256" key="12">
    <source>
        <dbReference type="SAM" id="MobiDB-lite"/>
    </source>
</evidence>
<evidence type="ECO:0000313" key="15">
    <source>
        <dbReference type="Proteomes" id="UP001055439"/>
    </source>
</evidence>
<keyword evidence="7" id="KW-0010">Activator</keyword>
<dbReference type="EMBL" id="CP097504">
    <property type="protein sequence ID" value="URD85502.1"/>
    <property type="molecule type" value="Genomic_DNA"/>
</dbReference>
<organism evidence="14 15">
    <name type="scientific">Musa troglodytarum</name>
    <name type="common">fe'i banana</name>
    <dbReference type="NCBI Taxonomy" id="320322"/>
    <lineage>
        <taxon>Eukaryota</taxon>
        <taxon>Viridiplantae</taxon>
        <taxon>Streptophyta</taxon>
        <taxon>Embryophyta</taxon>
        <taxon>Tracheophyta</taxon>
        <taxon>Spermatophyta</taxon>
        <taxon>Magnoliopsida</taxon>
        <taxon>Liliopsida</taxon>
        <taxon>Zingiberales</taxon>
        <taxon>Musaceae</taxon>
        <taxon>Musa</taxon>
    </lineage>
</organism>
<evidence type="ECO:0000256" key="1">
    <source>
        <dbReference type="ARBA" id="ARBA00004123"/>
    </source>
</evidence>
<keyword evidence="15" id="KW-1185">Reference proteome</keyword>
<keyword evidence="9" id="KW-0539">Nucleus</keyword>
<keyword evidence="4" id="KW-0805">Transcription regulation</keyword>